<keyword evidence="2" id="KW-0472">Membrane</keyword>
<organism evidence="4 5">
    <name type="scientific">Zancudomyces culisetae</name>
    <name type="common">Gut fungus</name>
    <name type="synonym">Smittium culisetae</name>
    <dbReference type="NCBI Taxonomy" id="1213189"/>
    <lineage>
        <taxon>Eukaryota</taxon>
        <taxon>Fungi</taxon>
        <taxon>Fungi incertae sedis</taxon>
        <taxon>Zoopagomycota</taxon>
        <taxon>Kickxellomycotina</taxon>
        <taxon>Harpellomycetes</taxon>
        <taxon>Harpellales</taxon>
        <taxon>Legeriomycetaceae</taxon>
        <taxon>Zancudomyces</taxon>
    </lineage>
</organism>
<dbReference type="GO" id="GO:0005811">
    <property type="term" value="C:lipid droplet"/>
    <property type="evidence" value="ECO:0007669"/>
    <property type="project" value="TreeGrafter"/>
</dbReference>
<comment type="similarity">
    <text evidence="1">Belongs to the saccharopine dehydrogenase family.</text>
</comment>
<dbReference type="InterPro" id="IPR051276">
    <property type="entry name" value="Saccharopine_DH-like_oxidrdct"/>
</dbReference>
<comment type="caution">
    <text evidence="4">The sequence shown here is derived from an EMBL/GenBank/DDBJ whole genome shotgun (WGS) entry which is preliminary data.</text>
</comment>
<dbReference type="AlphaFoldDB" id="A0A1R1PKP2"/>
<dbReference type="PANTHER" id="PTHR12286">
    <property type="entry name" value="SACCHAROPINE DEHYDROGENASE-LIKE OXIDOREDUCTASE"/>
    <property type="match status" value="1"/>
</dbReference>
<dbReference type="InterPro" id="IPR036291">
    <property type="entry name" value="NAD(P)-bd_dom_sf"/>
</dbReference>
<dbReference type="Pfam" id="PF03435">
    <property type="entry name" value="Sacchrp_dh_NADP"/>
    <property type="match status" value="1"/>
</dbReference>
<dbReference type="InterPro" id="IPR005097">
    <property type="entry name" value="Sacchrp_dh_NADP-bd"/>
</dbReference>
<keyword evidence="5" id="KW-1185">Reference proteome</keyword>
<feature type="domain" description="Saccharopine dehydrogenase NADP binding" evidence="3">
    <location>
        <begin position="11"/>
        <end position="140"/>
    </location>
</feature>
<name>A0A1R1PKP2_ZANCU</name>
<sequence>MSETSERQYDILIWGVTGFTGTLVYEYFLEHGNEDLRVAVGGRNEEKIQKILDNYRDRYTQKVKKTGVFVCDSSDEKGLTEIVSKTLVVISTVGPFARYGEPIVAACANMGTDYCDITGELPWVNRMDRKYTEIAAKNKAHIVSMCGFDCIPSELGGLMVTKEIKDKYKLETRDLKATFFEYTFSPSGGTIETMFDVKLEKNIENDTYAYIERKKGIAGLFSMLKMFRVYYDRDFKRWQSVFPSAFVDIPVVLRTNHFNKYGSKFDYALTSSSKSIFGSIITTIAVIGFMTSIYIPIFGSIIRKLLPKPGEGPSLEQRVNGHLDFRLIGVSAPVSEKQPESSKKVYGRINISNDPGYLETSKYVFESGMCLLNNKRNILGLSKLKDEIQFDTQLFKPGVGTPAVSMGVPLLERLKSKGFKFQVSDSPSIFA</sequence>
<accession>A0A1R1PKP2</accession>
<keyword evidence="2" id="KW-0812">Transmembrane</keyword>
<proteinExistence type="inferred from homology"/>
<evidence type="ECO:0000313" key="5">
    <source>
        <dbReference type="Proteomes" id="UP000188320"/>
    </source>
</evidence>
<feature type="transmembrane region" description="Helical" evidence="2">
    <location>
        <begin position="276"/>
        <end position="298"/>
    </location>
</feature>
<dbReference type="Proteomes" id="UP000188320">
    <property type="component" value="Unassembled WGS sequence"/>
</dbReference>
<reference evidence="5" key="1">
    <citation type="submission" date="2017-01" db="EMBL/GenBank/DDBJ databases">
        <authorList>
            <person name="Wang Y."/>
            <person name="White M."/>
            <person name="Kvist S."/>
            <person name="Moncalvo J.-M."/>
        </authorList>
    </citation>
    <scope>NUCLEOTIDE SEQUENCE [LARGE SCALE GENOMIC DNA]</scope>
    <source>
        <strain evidence="5">COL-18-3</strain>
    </source>
</reference>
<evidence type="ECO:0000313" key="4">
    <source>
        <dbReference type="EMBL" id="OMH81526.1"/>
    </source>
</evidence>
<dbReference type="OrthoDB" id="10268090at2759"/>
<dbReference type="GO" id="GO:0005739">
    <property type="term" value="C:mitochondrion"/>
    <property type="evidence" value="ECO:0007669"/>
    <property type="project" value="TreeGrafter"/>
</dbReference>
<evidence type="ECO:0000256" key="2">
    <source>
        <dbReference type="SAM" id="Phobius"/>
    </source>
</evidence>
<dbReference type="GO" id="GO:0005886">
    <property type="term" value="C:plasma membrane"/>
    <property type="evidence" value="ECO:0007669"/>
    <property type="project" value="TreeGrafter"/>
</dbReference>
<dbReference type="GO" id="GO:0009247">
    <property type="term" value="P:glycolipid biosynthetic process"/>
    <property type="evidence" value="ECO:0007669"/>
    <property type="project" value="TreeGrafter"/>
</dbReference>
<protein>
    <submittedName>
        <fullName evidence="4">Putative trans-acting enoyl reductase</fullName>
    </submittedName>
</protein>
<evidence type="ECO:0000256" key="1">
    <source>
        <dbReference type="ARBA" id="ARBA00038048"/>
    </source>
</evidence>
<dbReference type="SUPFAM" id="SSF51735">
    <property type="entry name" value="NAD(P)-binding Rossmann-fold domains"/>
    <property type="match status" value="1"/>
</dbReference>
<gene>
    <name evidence="4" type="ORF">AX774_g5016</name>
</gene>
<dbReference type="Gene3D" id="3.40.50.720">
    <property type="entry name" value="NAD(P)-binding Rossmann-like Domain"/>
    <property type="match status" value="1"/>
</dbReference>
<keyword evidence="2" id="KW-1133">Transmembrane helix</keyword>
<dbReference type="PANTHER" id="PTHR12286:SF5">
    <property type="entry name" value="SACCHAROPINE DEHYDROGENASE-LIKE OXIDOREDUCTASE"/>
    <property type="match status" value="1"/>
</dbReference>
<dbReference type="EMBL" id="LSSK01000874">
    <property type="protein sequence ID" value="OMH81526.1"/>
    <property type="molecule type" value="Genomic_DNA"/>
</dbReference>
<evidence type="ECO:0000259" key="3">
    <source>
        <dbReference type="Pfam" id="PF03435"/>
    </source>
</evidence>